<reference evidence="2 3" key="1">
    <citation type="journal article" date="2014" name="Genome Announc.">
        <title>Draft genome sequence of the pathogenic fungus Scedosporium apiospermum.</title>
        <authorList>
            <person name="Vandeputte P."/>
            <person name="Ghamrawi S."/>
            <person name="Rechenmann M."/>
            <person name="Iltis A."/>
            <person name="Giraud S."/>
            <person name="Fleury M."/>
            <person name="Thornton C."/>
            <person name="Delhaes L."/>
            <person name="Meyer W."/>
            <person name="Papon N."/>
            <person name="Bouchara J.P."/>
        </authorList>
    </citation>
    <scope>NUCLEOTIDE SEQUENCE [LARGE SCALE GENOMIC DNA]</scope>
    <source>
        <strain evidence="2 3">IHEM 14462</strain>
    </source>
</reference>
<dbReference type="HOGENOM" id="CLU_447005_0_0_1"/>
<proteinExistence type="predicted"/>
<accession>A0A084FUB3</accession>
<sequence length="611" mass="65071">MAPPAGDPPNGKKLRKAFTFGSRSEKREAQGSMKHHGKKSISKMDIGYPQLQPTLAHDAIGILNTDAFERTVAHPQDSKGKGKQKAGDHNGSGKMYLNRNVNIEGNVAEAVDELSPLPMAGQNRHTMKSRYSYGSGTEPDKVSIARANSTSRTSESAKIGSHGIELARSTTTSFSPVTAHAEPSIKTPGPSAYYEAEEINRKVSAMLAATAALEGRSPLNEPTPSKMSVMKNKVMAKMSSIWSRIHDKKPQKEAEDEKAKLVAPVLRQTRHISSPVKDTGARTVAAGSTGGHKAETVTPSYRIARKPVPSGSRVSLPAGNPGQGSPTANPFADQEVSASATGSDPMASTVRQRGVSQFGHEVVNPFNTEGDFHFHMNDLLATSPIAASTPRGSRQQKAIAGAGLGQEGQQVAYSPGPDSSGAAHASASADDEDGNLSDCSGQTVIVRKEYHKEFSDLNRHINNPSEEREGLEDVQSDTVAKVKKHPSPSKEELEELEEQFQILAPTVYNPHATDDELASIAVEIARAIPVVARHVPQRPAEASANGSASGSGRVDAQPAPAVRTVTVLPPTAWVPRGRLSRRTRRLGEPSGSQPTTENSNTNNGNHWSGLQ</sequence>
<feature type="region of interest" description="Disordered" evidence="1">
    <location>
        <begin position="1"/>
        <end position="40"/>
    </location>
</feature>
<dbReference type="VEuPathDB" id="FungiDB:SAPIO_CDS10692"/>
<dbReference type="GeneID" id="27719914"/>
<dbReference type="OrthoDB" id="4207421at2759"/>
<feature type="region of interest" description="Disordered" evidence="1">
    <location>
        <begin position="131"/>
        <end position="162"/>
    </location>
</feature>
<gene>
    <name evidence="2" type="ORF">SAPIO_CDS10692</name>
</gene>
<feature type="compositionally biased region" description="Low complexity" evidence="1">
    <location>
        <begin position="414"/>
        <end position="428"/>
    </location>
</feature>
<dbReference type="RefSeq" id="XP_016638474.1">
    <property type="nucleotide sequence ID" value="XM_016784241.1"/>
</dbReference>
<feature type="region of interest" description="Disordered" evidence="1">
    <location>
        <begin position="460"/>
        <end position="493"/>
    </location>
</feature>
<dbReference type="OMA" id="FDDSHEE"/>
<feature type="compositionally biased region" description="Polar residues" evidence="1">
    <location>
        <begin position="146"/>
        <end position="156"/>
    </location>
</feature>
<feature type="compositionally biased region" description="Basic and acidic residues" evidence="1">
    <location>
        <begin position="71"/>
        <end position="88"/>
    </location>
</feature>
<dbReference type="EMBL" id="JOWA01000176">
    <property type="protein sequence ID" value="KEZ38675.1"/>
    <property type="molecule type" value="Genomic_DNA"/>
</dbReference>
<evidence type="ECO:0000313" key="3">
    <source>
        <dbReference type="Proteomes" id="UP000028545"/>
    </source>
</evidence>
<evidence type="ECO:0000313" key="2">
    <source>
        <dbReference type="EMBL" id="KEZ38675.1"/>
    </source>
</evidence>
<dbReference type="AlphaFoldDB" id="A0A084FUB3"/>
<dbReference type="KEGG" id="sapo:SAPIO_CDS10692"/>
<feature type="compositionally biased region" description="Polar residues" evidence="1">
    <location>
        <begin position="590"/>
        <end position="611"/>
    </location>
</feature>
<name>A0A084FUB3_PSEDA</name>
<organism evidence="2 3">
    <name type="scientific">Pseudallescheria apiosperma</name>
    <name type="common">Scedosporium apiospermum</name>
    <dbReference type="NCBI Taxonomy" id="563466"/>
    <lineage>
        <taxon>Eukaryota</taxon>
        <taxon>Fungi</taxon>
        <taxon>Dikarya</taxon>
        <taxon>Ascomycota</taxon>
        <taxon>Pezizomycotina</taxon>
        <taxon>Sordariomycetes</taxon>
        <taxon>Hypocreomycetidae</taxon>
        <taxon>Microascales</taxon>
        <taxon>Microascaceae</taxon>
        <taxon>Scedosporium</taxon>
    </lineage>
</organism>
<feature type="region of interest" description="Disordered" evidence="1">
    <location>
        <begin position="534"/>
        <end position="611"/>
    </location>
</feature>
<feature type="region of interest" description="Disordered" evidence="1">
    <location>
        <begin position="405"/>
        <end position="438"/>
    </location>
</feature>
<keyword evidence="3" id="KW-1185">Reference proteome</keyword>
<comment type="caution">
    <text evidence="2">The sequence shown here is derived from an EMBL/GenBank/DDBJ whole genome shotgun (WGS) entry which is preliminary data.</text>
</comment>
<evidence type="ECO:0000256" key="1">
    <source>
        <dbReference type="SAM" id="MobiDB-lite"/>
    </source>
</evidence>
<feature type="region of interest" description="Disordered" evidence="1">
    <location>
        <begin position="276"/>
        <end position="352"/>
    </location>
</feature>
<feature type="compositionally biased region" description="Low complexity" evidence="1">
    <location>
        <begin position="540"/>
        <end position="552"/>
    </location>
</feature>
<dbReference type="Proteomes" id="UP000028545">
    <property type="component" value="Unassembled WGS sequence"/>
</dbReference>
<feature type="region of interest" description="Disordered" evidence="1">
    <location>
        <begin position="71"/>
        <end position="96"/>
    </location>
</feature>
<protein>
    <submittedName>
        <fullName evidence="2">Uncharacterized protein</fullName>
    </submittedName>
</protein>